<name>A0A7W6JD70_9CAUL</name>
<evidence type="ECO:0000313" key="1">
    <source>
        <dbReference type="EMBL" id="MBB4082942.1"/>
    </source>
</evidence>
<keyword evidence="2" id="KW-1185">Reference proteome</keyword>
<comment type="caution">
    <text evidence="1">The sequence shown here is derived from an EMBL/GenBank/DDBJ whole genome shotgun (WGS) entry which is preliminary data.</text>
</comment>
<proteinExistence type="predicted"/>
<dbReference type="RefSeq" id="WP_343785680.1">
    <property type="nucleotide sequence ID" value="NZ_BAAAER010000001.1"/>
</dbReference>
<dbReference type="EMBL" id="JACIDM010000002">
    <property type="protein sequence ID" value="MBB4082942.1"/>
    <property type="molecule type" value="Genomic_DNA"/>
</dbReference>
<accession>A0A7W6JD70</accession>
<sequence>MIAHARTIVPKADGFSFGAIDIDPKHLAVWITTPTDRERDRLARDPAVAARFREILAEEGYPPAAIPDVGLAFESQETVDRVFGGNWWHAVK</sequence>
<dbReference type="Proteomes" id="UP000529946">
    <property type="component" value="Unassembled WGS sequence"/>
</dbReference>
<gene>
    <name evidence="1" type="ORF">GGR12_001808</name>
</gene>
<dbReference type="AlphaFoldDB" id="A0A7W6JD70"/>
<protein>
    <submittedName>
        <fullName evidence="1">Uncharacterized protein</fullName>
    </submittedName>
</protein>
<evidence type="ECO:0000313" key="2">
    <source>
        <dbReference type="Proteomes" id="UP000529946"/>
    </source>
</evidence>
<organism evidence="1 2">
    <name type="scientific">Brevundimonas lenta</name>
    <dbReference type="NCBI Taxonomy" id="424796"/>
    <lineage>
        <taxon>Bacteria</taxon>
        <taxon>Pseudomonadati</taxon>
        <taxon>Pseudomonadota</taxon>
        <taxon>Alphaproteobacteria</taxon>
        <taxon>Caulobacterales</taxon>
        <taxon>Caulobacteraceae</taxon>
        <taxon>Brevundimonas</taxon>
    </lineage>
</organism>
<reference evidence="1 2" key="1">
    <citation type="submission" date="2020-08" db="EMBL/GenBank/DDBJ databases">
        <title>Genomic Encyclopedia of Type Strains, Phase IV (KMG-IV): sequencing the most valuable type-strain genomes for metagenomic binning, comparative biology and taxonomic classification.</title>
        <authorList>
            <person name="Goeker M."/>
        </authorList>
    </citation>
    <scope>NUCLEOTIDE SEQUENCE [LARGE SCALE GENOMIC DNA]</scope>
    <source>
        <strain evidence="1 2">DSM 23960</strain>
    </source>
</reference>